<reference evidence="1 2" key="1">
    <citation type="submission" date="2023-09" db="EMBL/GenBank/DDBJ databases">
        <authorList>
            <person name="Wang M."/>
        </authorList>
    </citation>
    <scope>NUCLEOTIDE SEQUENCE [LARGE SCALE GENOMIC DNA]</scope>
    <source>
        <strain evidence="1">GT-2023</strain>
        <tissue evidence="1">Liver</tissue>
    </source>
</reference>
<proteinExistence type="predicted"/>
<evidence type="ECO:0000313" key="2">
    <source>
        <dbReference type="Proteomes" id="UP001558613"/>
    </source>
</evidence>
<comment type="caution">
    <text evidence="1">The sequence shown here is derived from an EMBL/GenBank/DDBJ whole genome shotgun (WGS) entry which is preliminary data.</text>
</comment>
<evidence type="ECO:0000313" key="1">
    <source>
        <dbReference type="EMBL" id="KAL1270496.1"/>
    </source>
</evidence>
<sequence>MRIGITSQARAGLGLSTAPGVITGFSRGNSLQEAFPAVRLHASIAPGYNGEIPQMTLAFGTELICSECW</sequence>
<accession>A0ABR3N103</accession>
<gene>
    <name evidence="1" type="ORF">QQF64_029512</name>
</gene>
<protein>
    <submittedName>
        <fullName evidence="1">Uncharacterized protein</fullName>
    </submittedName>
</protein>
<dbReference type="EMBL" id="JAYMGO010000007">
    <property type="protein sequence ID" value="KAL1270496.1"/>
    <property type="molecule type" value="Genomic_DNA"/>
</dbReference>
<name>A0ABR3N103_9TELE</name>
<organism evidence="1 2">
    <name type="scientific">Cirrhinus molitorella</name>
    <name type="common">mud carp</name>
    <dbReference type="NCBI Taxonomy" id="172907"/>
    <lineage>
        <taxon>Eukaryota</taxon>
        <taxon>Metazoa</taxon>
        <taxon>Chordata</taxon>
        <taxon>Craniata</taxon>
        <taxon>Vertebrata</taxon>
        <taxon>Euteleostomi</taxon>
        <taxon>Actinopterygii</taxon>
        <taxon>Neopterygii</taxon>
        <taxon>Teleostei</taxon>
        <taxon>Ostariophysi</taxon>
        <taxon>Cypriniformes</taxon>
        <taxon>Cyprinidae</taxon>
        <taxon>Labeoninae</taxon>
        <taxon>Labeonini</taxon>
        <taxon>Cirrhinus</taxon>
    </lineage>
</organism>
<keyword evidence="2" id="KW-1185">Reference proteome</keyword>
<dbReference type="Proteomes" id="UP001558613">
    <property type="component" value="Unassembled WGS sequence"/>
</dbReference>